<sequence length="285" mass="30922">MYIASGPAANRDERTGLLREQKLPRLITATRGRKGLLRCLRVQTGTTRESSRTKGRRGKGSMIEREGGRDSMREREGYIQKHIEVSGALLHSCGNLVAPGLACIGPNCPPEASPCAILGGQGGNDPNLPADLRRALGMAEAAQGGRGSERDKSGGRERERGRVEAQGEQRRDIGTTRRLSQGPAPIQETLADGRQLVVHVAISRRRGDEADRDGREEDDATCSPMETLPPLNIEPLSLVRVERRGHLRGHSSAVLAEVSEVQREAVEPLLPRGDHAEALPRAIEL</sequence>
<feature type="compositionally biased region" description="Basic and acidic residues" evidence="1">
    <location>
        <begin position="205"/>
        <end position="215"/>
    </location>
</feature>
<accession>A0ABN9Q608</accession>
<dbReference type="EMBL" id="CAUYUJ010002292">
    <property type="protein sequence ID" value="CAK0800096.1"/>
    <property type="molecule type" value="Genomic_DNA"/>
</dbReference>
<gene>
    <name evidence="2" type="ORF">PCOR1329_LOCUS8359</name>
</gene>
<comment type="caution">
    <text evidence="2">The sequence shown here is derived from an EMBL/GenBank/DDBJ whole genome shotgun (WGS) entry which is preliminary data.</text>
</comment>
<proteinExistence type="predicted"/>
<feature type="region of interest" description="Disordered" evidence="1">
    <location>
        <begin position="139"/>
        <end position="185"/>
    </location>
</feature>
<keyword evidence="3" id="KW-1185">Reference proteome</keyword>
<feature type="region of interest" description="Disordered" evidence="1">
    <location>
        <begin position="205"/>
        <end position="229"/>
    </location>
</feature>
<organism evidence="2 3">
    <name type="scientific">Prorocentrum cordatum</name>
    <dbReference type="NCBI Taxonomy" id="2364126"/>
    <lineage>
        <taxon>Eukaryota</taxon>
        <taxon>Sar</taxon>
        <taxon>Alveolata</taxon>
        <taxon>Dinophyceae</taxon>
        <taxon>Prorocentrales</taxon>
        <taxon>Prorocentraceae</taxon>
        <taxon>Prorocentrum</taxon>
    </lineage>
</organism>
<evidence type="ECO:0000313" key="3">
    <source>
        <dbReference type="Proteomes" id="UP001189429"/>
    </source>
</evidence>
<feature type="compositionally biased region" description="Basic and acidic residues" evidence="1">
    <location>
        <begin position="147"/>
        <end position="175"/>
    </location>
</feature>
<name>A0ABN9Q608_9DINO</name>
<evidence type="ECO:0000313" key="2">
    <source>
        <dbReference type="EMBL" id="CAK0800101.1"/>
    </source>
</evidence>
<feature type="compositionally biased region" description="Basic and acidic residues" evidence="1">
    <location>
        <begin position="62"/>
        <end position="73"/>
    </location>
</feature>
<reference evidence="2" key="1">
    <citation type="submission" date="2023-10" db="EMBL/GenBank/DDBJ databases">
        <authorList>
            <person name="Chen Y."/>
            <person name="Shah S."/>
            <person name="Dougan E. K."/>
            <person name="Thang M."/>
            <person name="Chan C."/>
        </authorList>
    </citation>
    <scope>NUCLEOTIDE SEQUENCE [LARGE SCALE GENOMIC DNA]</scope>
</reference>
<dbReference type="Proteomes" id="UP001189429">
    <property type="component" value="Unassembled WGS sequence"/>
</dbReference>
<evidence type="ECO:0000256" key="1">
    <source>
        <dbReference type="SAM" id="MobiDB-lite"/>
    </source>
</evidence>
<dbReference type="EMBL" id="CAUYUJ010002292">
    <property type="protein sequence ID" value="CAK0800101.1"/>
    <property type="molecule type" value="Genomic_DNA"/>
</dbReference>
<feature type="region of interest" description="Disordered" evidence="1">
    <location>
        <begin position="43"/>
        <end position="73"/>
    </location>
</feature>
<protein>
    <submittedName>
        <fullName evidence="2">Uncharacterized protein</fullName>
    </submittedName>
</protein>